<evidence type="ECO:0000256" key="7">
    <source>
        <dbReference type="ARBA" id="ARBA00022777"/>
    </source>
</evidence>
<dbReference type="GO" id="GO:0051445">
    <property type="term" value="P:regulation of meiotic cell cycle"/>
    <property type="evidence" value="ECO:0007669"/>
    <property type="project" value="TreeGrafter"/>
</dbReference>
<dbReference type="InterPro" id="IPR000719">
    <property type="entry name" value="Prot_kinase_dom"/>
</dbReference>
<dbReference type="GO" id="GO:0030332">
    <property type="term" value="F:cyclin binding"/>
    <property type="evidence" value="ECO:0007669"/>
    <property type="project" value="TreeGrafter"/>
</dbReference>
<evidence type="ECO:0000259" key="13">
    <source>
        <dbReference type="PROSITE" id="PS50011"/>
    </source>
</evidence>
<accession>A0A150GQ94</accession>
<comment type="catalytic activity">
    <reaction evidence="9">
        <text>L-threonyl-[protein] + ATP = O-phospho-L-threonyl-[protein] + ADP + H(+)</text>
        <dbReference type="Rhea" id="RHEA:46608"/>
        <dbReference type="Rhea" id="RHEA-COMP:11060"/>
        <dbReference type="Rhea" id="RHEA-COMP:11605"/>
        <dbReference type="ChEBI" id="CHEBI:15378"/>
        <dbReference type="ChEBI" id="CHEBI:30013"/>
        <dbReference type="ChEBI" id="CHEBI:30616"/>
        <dbReference type="ChEBI" id="CHEBI:61977"/>
        <dbReference type="ChEBI" id="CHEBI:456216"/>
        <dbReference type="EC" id="2.7.11.22"/>
    </reaction>
</comment>
<evidence type="ECO:0000256" key="3">
    <source>
        <dbReference type="ARBA" id="ARBA00022527"/>
    </source>
</evidence>
<dbReference type="Gene3D" id="3.30.200.20">
    <property type="entry name" value="Phosphorylase Kinase, domain 1"/>
    <property type="match status" value="1"/>
</dbReference>
<sequence length="362" mass="39658">MARAFQALTTSDAAANGVLGSSVNALAQVDKGIAPLLERFGWEAGKGFTTTLDLAGFKIALQRYKYYTLGQLGFGSYGTVSRAVNRETGEVVAIKKVVHSAEGGLSDSTVREVSSLRELSHDNIVSLREIIATVDGTHVYLVLECLDCDLRQFLDCRLGSLDAGTVKSIMFQVLRGVQHFHANSIMHRDLKPHNILIDKDGRRVKITDFGLARCFLPNDGRAYTEQVVTLYYRAPELLAGGRPFYSSAVDMWSVGCIMAELLENSVLFQPNLDGSQGMPDTEIGVLRCMFEKLGTPVDLLTSMPVLAAFPTFQPKPLGQVVPRLAHDAAGLDLLSRLLTYDPRLRITAGQALQHPWFADVQL</sequence>
<comment type="caution">
    <text evidence="14">The sequence shown here is derived from an EMBL/GenBank/DDBJ whole genome shotgun (WGS) entry which is preliminary data.</text>
</comment>
<evidence type="ECO:0000256" key="9">
    <source>
        <dbReference type="ARBA" id="ARBA00047811"/>
    </source>
</evidence>
<dbReference type="PROSITE" id="PS50011">
    <property type="entry name" value="PROTEIN_KINASE_DOM"/>
    <property type="match status" value="1"/>
</dbReference>
<dbReference type="InterPro" id="IPR008271">
    <property type="entry name" value="Ser/Thr_kinase_AS"/>
</dbReference>
<dbReference type="CDD" id="cd07829">
    <property type="entry name" value="STKc_CDK_like"/>
    <property type="match status" value="1"/>
</dbReference>
<dbReference type="EC" id="2.7.11.22" evidence="2"/>
<dbReference type="PANTHER" id="PTHR24056:SF548">
    <property type="entry name" value="CYCLIN-DEPENDENT KINASE A-1"/>
    <property type="match status" value="1"/>
</dbReference>
<evidence type="ECO:0000256" key="12">
    <source>
        <dbReference type="RuleBase" id="RU000304"/>
    </source>
</evidence>
<protein>
    <recommendedName>
        <fullName evidence="2">cyclin-dependent kinase</fullName>
        <ecNumber evidence="2">2.7.11.22</ecNumber>
    </recommendedName>
</protein>
<dbReference type="PROSITE" id="PS00108">
    <property type="entry name" value="PROTEIN_KINASE_ST"/>
    <property type="match status" value="1"/>
</dbReference>
<dbReference type="PROSITE" id="PS00107">
    <property type="entry name" value="PROTEIN_KINASE_ATP"/>
    <property type="match status" value="1"/>
</dbReference>
<feature type="domain" description="Protein kinase" evidence="13">
    <location>
        <begin position="66"/>
        <end position="357"/>
    </location>
</feature>
<dbReference type="GO" id="GO:0005634">
    <property type="term" value="C:nucleus"/>
    <property type="evidence" value="ECO:0007669"/>
    <property type="project" value="TreeGrafter"/>
</dbReference>
<dbReference type="OrthoDB" id="1732493at2759"/>
<evidence type="ECO:0000256" key="6">
    <source>
        <dbReference type="ARBA" id="ARBA00022741"/>
    </source>
</evidence>
<dbReference type="Pfam" id="PF00069">
    <property type="entry name" value="Pkinase"/>
    <property type="match status" value="1"/>
</dbReference>
<dbReference type="FunFam" id="1.10.510.10:FF:000624">
    <property type="entry name" value="Mitogen-activated protein kinase"/>
    <property type="match status" value="1"/>
</dbReference>
<evidence type="ECO:0000256" key="4">
    <source>
        <dbReference type="ARBA" id="ARBA00022553"/>
    </source>
</evidence>
<keyword evidence="8 11" id="KW-0067">ATP-binding</keyword>
<dbReference type="GO" id="GO:0000307">
    <property type="term" value="C:cyclin-dependent protein kinase holoenzyme complex"/>
    <property type="evidence" value="ECO:0007669"/>
    <property type="project" value="TreeGrafter"/>
</dbReference>
<dbReference type="GO" id="GO:0005737">
    <property type="term" value="C:cytoplasm"/>
    <property type="evidence" value="ECO:0007669"/>
    <property type="project" value="TreeGrafter"/>
</dbReference>
<evidence type="ECO:0000256" key="5">
    <source>
        <dbReference type="ARBA" id="ARBA00022679"/>
    </source>
</evidence>
<keyword evidence="15" id="KW-1185">Reference proteome</keyword>
<dbReference type="AlphaFoldDB" id="A0A150GQ94"/>
<feature type="binding site" evidence="11">
    <location>
        <position position="96"/>
    </location>
    <ligand>
        <name>ATP</name>
        <dbReference type="ChEBI" id="CHEBI:30616"/>
    </ligand>
</feature>
<keyword evidence="4" id="KW-0597">Phosphoprotein</keyword>
<reference evidence="15" key="1">
    <citation type="journal article" date="2016" name="Nat. Commun.">
        <title>The Gonium pectorale genome demonstrates co-option of cell cycle regulation during the evolution of multicellularity.</title>
        <authorList>
            <person name="Hanschen E.R."/>
            <person name="Marriage T.N."/>
            <person name="Ferris P.J."/>
            <person name="Hamaji T."/>
            <person name="Toyoda A."/>
            <person name="Fujiyama A."/>
            <person name="Neme R."/>
            <person name="Noguchi H."/>
            <person name="Minakuchi Y."/>
            <person name="Suzuki M."/>
            <person name="Kawai-Toyooka H."/>
            <person name="Smith D.R."/>
            <person name="Sparks H."/>
            <person name="Anderson J."/>
            <person name="Bakaric R."/>
            <person name="Luria V."/>
            <person name="Karger A."/>
            <person name="Kirschner M.W."/>
            <person name="Durand P.M."/>
            <person name="Michod R.E."/>
            <person name="Nozaki H."/>
            <person name="Olson B.J."/>
        </authorList>
    </citation>
    <scope>NUCLEOTIDE SEQUENCE [LARGE SCALE GENOMIC DNA]</scope>
    <source>
        <strain evidence="15">NIES-2863</strain>
    </source>
</reference>
<evidence type="ECO:0000256" key="2">
    <source>
        <dbReference type="ARBA" id="ARBA00012425"/>
    </source>
</evidence>
<dbReference type="GO" id="GO:0007165">
    <property type="term" value="P:signal transduction"/>
    <property type="evidence" value="ECO:0007669"/>
    <property type="project" value="TreeGrafter"/>
</dbReference>
<keyword evidence="3 12" id="KW-0723">Serine/threonine-protein kinase</keyword>
<keyword evidence="6 11" id="KW-0547">Nucleotide-binding</keyword>
<dbReference type="STRING" id="33097.A0A150GQ94"/>
<proteinExistence type="inferred from homology"/>
<dbReference type="GO" id="GO:0005524">
    <property type="term" value="F:ATP binding"/>
    <property type="evidence" value="ECO:0007669"/>
    <property type="project" value="UniProtKB-UniRule"/>
</dbReference>
<dbReference type="InterPro" id="IPR011009">
    <property type="entry name" value="Kinase-like_dom_sf"/>
</dbReference>
<evidence type="ECO:0000256" key="1">
    <source>
        <dbReference type="ARBA" id="ARBA00006485"/>
    </source>
</evidence>
<dbReference type="GO" id="GO:0010389">
    <property type="term" value="P:regulation of G2/M transition of mitotic cell cycle"/>
    <property type="evidence" value="ECO:0007669"/>
    <property type="project" value="TreeGrafter"/>
</dbReference>
<name>A0A150GQ94_GONPE</name>
<evidence type="ECO:0000313" key="15">
    <source>
        <dbReference type="Proteomes" id="UP000075714"/>
    </source>
</evidence>
<evidence type="ECO:0000256" key="11">
    <source>
        <dbReference type="PROSITE-ProRule" id="PRU10141"/>
    </source>
</evidence>
<dbReference type="Gene3D" id="1.10.510.10">
    <property type="entry name" value="Transferase(Phosphotransferase) domain 1"/>
    <property type="match status" value="1"/>
</dbReference>
<gene>
    <name evidence="14" type="ORF">GPECTOR_10g1059</name>
</gene>
<dbReference type="FunFam" id="3.30.200.20:FF:000842">
    <property type="entry name" value="Cyclin-dependent kinase C-2, putative"/>
    <property type="match status" value="1"/>
</dbReference>
<evidence type="ECO:0000256" key="10">
    <source>
        <dbReference type="ARBA" id="ARBA00048367"/>
    </source>
</evidence>
<dbReference type="PANTHER" id="PTHR24056">
    <property type="entry name" value="CELL DIVISION PROTEIN KINASE"/>
    <property type="match status" value="1"/>
</dbReference>
<evidence type="ECO:0000256" key="8">
    <source>
        <dbReference type="ARBA" id="ARBA00022840"/>
    </source>
</evidence>
<keyword evidence="7" id="KW-0418">Kinase</keyword>
<comment type="similarity">
    <text evidence="1">Belongs to the protein kinase superfamily. CMGC Ser/Thr protein kinase family. CDC2/CDKX subfamily.</text>
</comment>
<dbReference type="InterPro" id="IPR050108">
    <property type="entry name" value="CDK"/>
</dbReference>
<keyword evidence="5" id="KW-0808">Transferase</keyword>
<dbReference type="SMART" id="SM00220">
    <property type="entry name" value="S_TKc"/>
    <property type="match status" value="1"/>
</dbReference>
<dbReference type="Proteomes" id="UP000075714">
    <property type="component" value="Unassembled WGS sequence"/>
</dbReference>
<comment type="catalytic activity">
    <reaction evidence="10">
        <text>L-seryl-[protein] + ATP = O-phospho-L-seryl-[protein] + ADP + H(+)</text>
        <dbReference type="Rhea" id="RHEA:17989"/>
        <dbReference type="Rhea" id="RHEA-COMP:9863"/>
        <dbReference type="Rhea" id="RHEA-COMP:11604"/>
        <dbReference type="ChEBI" id="CHEBI:15378"/>
        <dbReference type="ChEBI" id="CHEBI:29999"/>
        <dbReference type="ChEBI" id="CHEBI:30616"/>
        <dbReference type="ChEBI" id="CHEBI:83421"/>
        <dbReference type="ChEBI" id="CHEBI:456216"/>
        <dbReference type="EC" id="2.7.11.22"/>
    </reaction>
</comment>
<dbReference type="GO" id="GO:0004693">
    <property type="term" value="F:cyclin-dependent protein serine/threonine kinase activity"/>
    <property type="evidence" value="ECO:0007669"/>
    <property type="project" value="UniProtKB-EC"/>
</dbReference>
<organism evidence="14 15">
    <name type="scientific">Gonium pectorale</name>
    <name type="common">Green alga</name>
    <dbReference type="NCBI Taxonomy" id="33097"/>
    <lineage>
        <taxon>Eukaryota</taxon>
        <taxon>Viridiplantae</taxon>
        <taxon>Chlorophyta</taxon>
        <taxon>core chlorophytes</taxon>
        <taxon>Chlorophyceae</taxon>
        <taxon>CS clade</taxon>
        <taxon>Chlamydomonadales</taxon>
        <taxon>Volvocaceae</taxon>
        <taxon>Gonium</taxon>
    </lineage>
</organism>
<dbReference type="GO" id="GO:0010468">
    <property type="term" value="P:regulation of gene expression"/>
    <property type="evidence" value="ECO:0007669"/>
    <property type="project" value="TreeGrafter"/>
</dbReference>
<evidence type="ECO:0000313" key="14">
    <source>
        <dbReference type="EMBL" id="KXZ52036.1"/>
    </source>
</evidence>
<dbReference type="InterPro" id="IPR017441">
    <property type="entry name" value="Protein_kinase_ATP_BS"/>
</dbReference>
<dbReference type="SUPFAM" id="SSF56112">
    <property type="entry name" value="Protein kinase-like (PK-like)"/>
    <property type="match status" value="1"/>
</dbReference>
<dbReference type="EMBL" id="LSYV01000011">
    <property type="protein sequence ID" value="KXZ52036.1"/>
    <property type="molecule type" value="Genomic_DNA"/>
</dbReference>
<dbReference type="GO" id="GO:0000082">
    <property type="term" value="P:G1/S transition of mitotic cell cycle"/>
    <property type="evidence" value="ECO:0007669"/>
    <property type="project" value="TreeGrafter"/>
</dbReference>